<sequence>MDYNVKPGGDCARLPRAINTCARVEPAHTPPRAKRPVLEPSVVGIFFCLKGAHSLSVSAALRLDSILFQNHPEGGWHHIPRLALTIFQRRIYALPNLALFSRSTNKDNNVIQAVQRASAIRLPPTPRPAPEPTSAYVNEPAPMRLSPSAVNINESRGRRYALTMYIPCSDSLKLSRDMLRDRSPEYIVNMVRRHDSQPRPSLEQSNLNVGCATPGLMKFLRVGPRCNGRRGAARRPAV</sequence>
<proteinExistence type="predicted"/>
<dbReference type="Proteomes" id="UP000299102">
    <property type="component" value="Unassembled WGS sequence"/>
</dbReference>
<reference evidence="1 2" key="1">
    <citation type="journal article" date="2019" name="Commun. Biol.">
        <title>The bagworm genome reveals a unique fibroin gene that provides high tensile strength.</title>
        <authorList>
            <person name="Kono N."/>
            <person name="Nakamura H."/>
            <person name="Ohtoshi R."/>
            <person name="Tomita M."/>
            <person name="Numata K."/>
            <person name="Arakawa K."/>
        </authorList>
    </citation>
    <scope>NUCLEOTIDE SEQUENCE [LARGE SCALE GENOMIC DNA]</scope>
</reference>
<comment type="caution">
    <text evidence="1">The sequence shown here is derived from an EMBL/GenBank/DDBJ whole genome shotgun (WGS) entry which is preliminary data.</text>
</comment>
<evidence type="ECO:0000313" key="2">
    <source>
        <dbReference type="Proteomes" id="UP000299102"/>
    </source>
</evidence>
<protein>
    <submittedName>
        <fullName evidence="1">Uncharacterized protein</fullName>
    </submittedName>
</protein>
<dbReference type="EMBL" id="BGZK01000773">
    <property type="protein sequence ID" value="GBP59880.1"/>
    <property type="molecule type" value="Genomic_DNA"/>
</dbReference>
<gene>
    <name evidence="1" type="ORF">EVAR_44556_1</name>
</gene>
<organism evidence="1 2">
    <name type="scientific">Eumeta variegata</name>
    <name type="common">Bagworm moth</name>
    <name type="synonym">Eumeta japonica</name>
    <dbReference type="NCBI Taxonomy" id="151549"/>
    <lineage>
        <taxon>Eukaryota</taxon>
        <taxon>Metazoa</taxon>
        <taxon>Ecdysozoa</taxon>
        <taxon>Arthropoda</taxon>
        <taxon>Hexapoda</taxon>
        <taxon>Insecta</taxon>
        <taxon>Pterygota</taxon>
        <taxon>Neoptera</taxon>
        <taxon>Endopterygota</taxon>
        <taxon>Lepidoptera</taxon>
        <taxon>Glossata</taxon>
        <taxon>Ditrysia</taxon>
        <taxon>Tineoidea</taxon>
        <taxon>Psychidae</taxon>
        <taxon>Oiketicinae</taxon>
        <taxon>Eumeta</taxon>
    </lineage>
</organism>
<dbReference type="AlphaFoldDB" id="A0A4C1XA03"/>
<accession>A0A4C1XA03</accession>
<name>A0A4C1XA03_EUMVA</name>
<evidence type="ECO:0000313" key="1">
    <source>
        <dbReference type="EMBL" id="GBP59880.1"/>
    </source>
</evidence>
<keyword evidence="2" id="KW-1185">Reference proteome</keyword>